<dbReference type="EMBL" id="PXOF01000218">
    <property type="protein sequence ID" value="RGP59427.1"/>
    <property type="molecule type" value="Genomic_DNA"/>
</dbReference>
<evidence type="ECO:0000259" key="2">
    <source>
        <dbReference type="PROSITE" id="PS50048"/>
    </source>
</evidence>
<name>A0A395RH54_FUSSP</name>
<dbReference type="STRING" id="5514.A0A395RH54"/>
<evidence type="ECO:0000313" key="3">
    <source>
        <dbReference type="EMBL" id="RGP59427.1"/>
    </source>
</evidence>
<dbReference type="InterPro" id="IPR001138">
    <property type="entry name" value="Zn2Cys6_DnaBD"/>
</dbReference>
<dbReference type="GO" id="GO:0008270">
    <property type="term" value="F:zinc ion binding"/>
    <property type="evidence" value="ECO:0007669"/>
    <property type="project" value="InterPro"/>
</dbReference>
<organism evidence="3 4">
    <name type="scientific">Fusarium sporotrichioides</name>
    <dbReference type="NCBI Taxonomy" id="5514"/>
    <lineage>
        <taxon>Eukaryota</taxon>
        <taxon>Fungi</taxon>
        <taxon>Dikarya</taxon>
        <taxon>Ascomycota</taxon>
        <taxon>Pezizomycotina</taxon>
        <taxon>Sordariomycetes</taxon>
        <taxon>Hypocreomycetidae</taxon>
        <taxon>Hypocreales</taxon>
        <taxon>Nectriaceae</taxon>
        <taxon>Fusarium</taxon>
    </lineage>
</organism>
<keyword evidence="4" id="KW-1185">Reference proteome</keyword>
<dbReference type="CDD" id="cd00067">
    <property type="entry name" value="GAL4"/>
    <property type="match status" value="1"/>
</dbReference>
<protein>
    <recommendedName>
        <fullName evidence="2">Zn(2)-C6 fungal-type domain-containing protein</fullName>
    </recommendedName>
</protein>
<dbReference type="SMART" id="SM00066">
    <property type="entry name" value="GAL4"/>
    <property type="match status" value="1"/>
</dbReference>
<dbReference type="Pfam" id="PF00172">
    <property type="entry name" value="Zn_clus"/>
    <property type="match status" value="1"/>
</dbReference>
<accession>A0A395RH54</accession>
<dbReference type="PANTHER" id="PTHR38111">
    <property type="entry name" value="ZN(2)-C6 FUNGAL-TYPE DOMAIN-CONTAINING PROTEIN-RELATED"/>
    <property type="match status" value="1"/>
</dbReference>
<comment type="caution">
    <text evidence="3">The sequence shown here is derived from an EMBL/GenBank/DDBJ whole genome shotgun (WGS) entry which is preliminary data.</text>
</comment>
<dbReference type="Gene3D" id="4.10.240.10">
    <property type="entry name" value="Zn(2)-C6 fungal-type DNA-binding domain"/>
    <property type="match status" value="1"/>
</dbReference>
<dbReference type="InterPro" id="IPR053178">
    <property type="entry name" value="Osmoadaptation_assoc"/>
</dbReference>
<evidence type="ECO:0000256" key="1">
    <source>
        <dbReference type="ARBA" id="ARBA00023242"/>
    </source>
</evidence>
<feature type="domain" description="Zn(2)-C6 fungal-type" evidence="2">
    <location>
        <begin position="9"/>
        <end position="38"/>
    </location>
</feature>
<dbReference type="Proteomes" id="UP000266152">
    <property type="component" value="Unassembled WGS sequence"/>
</dbReference>
<proteinExistence type="predicted"/>
<dbReference type="SUPFAM" id="SSF57701">
    <property type="entry name" value="Zn2/Cys6 DNA-binding domain"/>
    <property type="match status" value="1"/>
</dbReference>
<dbReference type="InterPro" id="IPR036864">
    <property type="entry name" value="Zn2-C6_fun-type_DNA-bd_sf"/>
</dbReference>
<gene>
    <name evidence="3" type="ORF">FSPOR_11339</name>
</gene>
<dbReference type="PROSITE" id="PS00463">
    <property type="entry name" value="ZN2_CY6_FUNGAL_1"/>
    <property type="match status" value="1"/>
</dbReference>
<keyword evidence="1" id="KW-0539">Nucleus</keyword>
<dbReference type="AlphaFoldDB" id="A0A395RH54"/>
<reference evidence="3 4" key="1">
    <citation type="journal article" date="2018" name="PLoS Pathog.">
        <title>Evolution of structural diversity of trichothecenes, a family of toxins produced by plant pathogenic and entomopathogenic fungi.</title>
        <authorList>
            <person name="Proctor R.H."/>
            <person name="McCormick S.P."/>
            <person name="Kim H.S."/>
            <person name="Cardoza R.E."/>
            <person name="Stanley A.M."/>
            <person name="Lindo L."/>
            <person name="Kelly A."/>
            <person name="Brown D.W."/>
            <person name="Lee T."/>
            <person name="Vaughan M.M."/>
            <person name="Alexander N.J."/>
            <person name="Busman M."/>
            <person name="Gutierrez S."/>
        </authorList>
    </citation>
    <scope>NUCLEOTIDE SEQUENCE [LARGE SCALE GENOMIC DNA]</scope>
    <source>
        <strain evidence="3 4">NRRL 3299</strain>
    </source>
</reference>
<dbReference type="GO" id="GO:0000981">
    <property type="term" value="F:DNA-binding transcription factor activity, RNA polymerase II-specific"/>
    <property type="evidence" value="ECO:0007669"/>
    <property type="project" value="InterPro"/>
</dbReference>
<dbReference type="PROSITE" id="PS50048">
    <property type="entry name" value="ZN2_CY6_FUNGAL_2"/>
    <property type="match status" value="1"/>
</dbReference>
<sequence length="446" mass="49441">MAGVPTGRGCDTCRKQKKKCDQAKPACARCTRLKIPCTGSGVRRFMFKSENPQAVRKDSKALVATNPNSVPAAGPSSGKTLLASNLVHIIELRDPACDISTYGWFIQDLPRRIGSNEPLDAAIAAFVAGFGTLQDKTKSTVDALDRYVFALKALRKSMQNSVQANSVDNMCSIYLIAICQESSFDSSDRPFMQTILTVVVIESFANPNVKLDLWFWQAFSILGEATRPLRSGDGKYFASLDMGTLGEISYFIRNPDKYLYQIQCTYALIQTERPRLIQTVKEAIAASKQSGSMSLQRRLAIRFHTANAVMLTIACVLNHILRSYHSNAVLIEEAKSYVDEIIILAKESNSNRPIAAASAAFPLIVALASMEDYKHDEVETLLLEYQTDFLGLHYFDDVQMVRRGFENIDRNNQTRDQSLLPNSENIMASFNAIDIASDKKAGCIIL</sequence>
<evidence type="ECO:0000313" key="4">
    <source>
        <dbReference type="Proteomes" id="UP000266152"/>
    </source>
</evidence>
<dbReference type="PANTHER" id="PTHR38111:SF11">
    <property type="entry name" value="TRANSCRIPTION FACTOR DOMAIN-CONTAINING PROTEIN-RELATED"/>
    <property type="match status" value="1"/>
</dbReference>